<protein>
    <submittedName>
        <fullName evidence="2">DNA-binding MurR/RpiR family transcriptional regulator</fullName>
    </submittedName>
</protein>
<dbReference type="Proteomes" id="UP000543642">
    <property type="component" value="Unassembled WGS sequence"/>
</dbReference>
<dbReference type="PANTHER" id="PTHR30514">
    <property type="entry name" value="GLUCOKINASE"/>
    <property type="match status" value="1"/>
</dbReference>
<reference evidence="2 3" key="1">
    <citation type="submission" date="2020-08" db="EMBL/GenBank/DDBJ databases">
        <title>Genomic Encyclopedia of Type Strains, Phase IV (KMG-IV): sequencing the most valuable type-strain genomes for metagenomic binning, comparative biology and taxonomic classification.</title>
        <authorList>
            <person name="Goeker M."/>
        </authorList>
    </citation>
    <scope>NUCLEOTIDE SEQUENCE [LARGE SCALE GENOMIC DNA]</scope>
    <source>
        <strain evidence="2 3">DSM 106146</strain>
    </source>
</reference>
<dbReference type="SUPFAM" id="SSF46689">
    <property type="entry name" value="Homeodomain-like"/>
    <property type="match status" value="1"/>
</dbReference>
<dbReference type="RefSeq" id="WP_183773423.1">
    <property type="nucleotide sequence ID" value="NZ_JACHFW010000006.1"/>
</dbReference>
<comment type="caution">
    <text evidence="2">The sequence shown here is derived from an EMBL/GenBank/DDBJ whole genome shotgun (WGS) entry which is preliminary data.</text>
</comment>
<feature type="domain" description="HTH rpiR-type" evidence="1">
    <location>
        <begin position="1"/>
        <end position="79"/>
    </location>
</feature>
<dbReference type="InterPro" id="IPR000281">
    <property type="entry name" value="HTH_RpiR"/>
</dbReference>
<sequence length="270" mass="31078">MNVLMSLISLYNRLPAESTYRAVIKGILNNLDQMADATIFDMAEITSSSRTTIWRMLKMIGYNSYGEFHHELKKIITQYSYYNRALPVDPRPDFNSIVHMASGLLKESSDIIIKTASESMALSIVQLLRQADHISFYDFPNTSTDFLIQNLIMTGKDVGLYSLWPDMNRDAGKLTPHSVVFAYPIESQDMKDMTPVFEKIRDNRAILILADEAKSRYASYADYVLLSGNLSLEYPLSRRYIFEMLLIIISELYREKYISDKFTAYKTDLT</sequence>
<proteinExistence type="predicted"/>
<dbReference type="EMBL" id="JACHFW010000006">
    <property type="protein sequence ID" value="MBB5264634.1"/>
    <property type="molecule type" value="Genomic_DNA"/>
</dbReference>
<accession>A0A7W8HA82</accession>
<gene>
    <name evidence="2" type="ORF">HNP82_001762</name>
</gene>
<dbReference type="Pfam" id="PF01418">
    <property type="entry name" value="HTH_6"/>
    <property type="match status" value="1"/>
</dbReference>
<organism evidence="2 3">
    <name type="scientific">Catenibacillus scindens</name>
    <dbReference type="NCBI Taxonomy" id="673271"/>
    <lineage>
        <taxon>Bacteria</taxon>
        <taxon>Bacillati</taxon>
        <taxon>Bacillota</taxon>
        <taxon>Clostridia</taxon>
        <taxon>Lachnospirales</taxon>
        <taxon>Lachnospiraceae</taxon>
        <taxon>Catenibacillus</taxon>
    </lineage>
</organism>
<dbReference type="InterPro" id="IPR036388">
    <property type="entry name" value="WH-like_DNA-bd_sf"/>
</dbReference>
<dbReference type="GO" id="GO:0097367">
    <property type="term" value="F:carbohydrate derivative binding"/>
    <property type="evidence" value="ECO:0007669"/>
    <property type="project" value="InterPro"/>
</dbReference>
<dbReference type="Gene3D" id="1.10.10.10">
    <property type="entry name" value="Winged helix-like DNA-binding domain superfamily/Winged helix DNA-binding domain"/>
    <property type="match status" value="1"/>
</dbReference>
<dbReference type="AlphaFoldDB" id="A0A7W8HA82"/>
<dbReference type="PANTHER" id="PTHR30514:SF1">
    <property type="entry name" value="HTH-TYPE TRANSCRIPTIONAL REGULATOR HEXR-RELATED"/>
    <property type="match status" value="1"/>
</dbReference>
<evidence type="ECO:0000313" key="3">
    <source>
        <dbReference type="Proteomes" id="UP000543642"/>
    </source>
</evidence>
<name>A0A7W8HA82_9FIRM</name>
<evidence type="ECO:0000313" key="2">
    <source>
        <dbReference type="EMBL" id="MBB5264634.1"/>
    </source>
</evidence>
<keyword evidence="3" id="KW-1185">Reference proteome</keyword>
<dbReference type="InterPro" id="IPR009057">
    <property type="entry name" value="Homeodomain-like_sf"/>
</dbReference>
<dbReference type="GO" id="GO:0003700">
    <property type="term" value="F:DNA-binding transcription factor activity"/>
    <property type="evidence" value="ECO:0007669"/>
    <property type="project" value="InterPro"/>
</dbReference>
<dbReference type="GO" id="GO:0003677">
    <property type="term" value="F:DNA binding"/>
    <property type="evidence" value="ECO:0007669"/>
    <property type="project" value="UniProtKB-KW"/>
</dbReference>
<dbReference type="PROSITE" id="PS51071">
    <property type="entry name" value="HTH_RPIR"/>
    <property type="match status" value="1"/>
</dbReference>
<evidence type="ECO:0000259" key="1">
    <source>
        <dbReference type="PROSITE" id="PS51071"/>
    </source>
</evidence>
<keyword evidence="2" id="KW-0238">DNA-binding</keyword>
<dbReference type="InterPro" id="IPR047640">
    <property type="entry name" value="RpiR-like"/>
</dbReference>